<feature type="compositionally biased region" description="Basic and acidic residues" evidence="12">
    <location>
        <begin position="111"/>
        <end position="122"/>
    </location>
</feature>
<evidence type="ECO:0000256" key="8">
    <source>
        <dbReference type="ARBA" id="ARBA00022801"/>
    </source>
</evidence>
<dbReference type="OrthoDB" id="65596at2759"/>
<dbReference type="GO" id="GO:0005634">
    <property type="term" value="C:nucleus"/>
    <property type="evidence" value="ECO:0007669"/>
    <property type="project" value="TreeGrafter"/>
</dbReference>
<dbReference type="PANTHER" id="PTHR13312:SF0">
    <property type="entry name" value="UBIQUITIN THIOESTERASE OTU1"/>
    <property type="match status" value="1"/>
</dbReference>
<evidence type="ECO:0000256" key="7">
    <source>
        <dbReference type="ARBA" id="ARBA00022786"/>
    </source>
</evidence>
<keyword evidence="3 11" id="KW-0963">Cytoplasm</keyword>
<keyword evidence="8 11" id="KW-0378">Hydrolase</keyword>
<dbReference type="GO" id="GO:0016579">
    <property type="term" value="P:protein deubiquitination"/>
    <property type="evidence" value="ECO:0007669"/>
    <property type="project" value="TreeGrafter"/>
</dbReference>
<evidence type="ECO:0000256" key="4">
    <source>
        <dbReference type="ARBA" id="ARBA00022670"/>
    </source>
</evidence>
<evidence type="ECO:0000256" key="12">
    <source>
        <dbReference type="SAM" id="MobiDB-lite"/>
    </source>
</evidence>
<feature type="region of interest" description="Disordered" evidence="12">
    <location>
        <begin position="80"/>
        <end position="123"/>
    </location>
</feature>
<evidence type="ECO:0000256" key="3">
    <source>
        <dbReference type="ARBA" id="ARBA00022490"/>
    </source>
</evidence>
<keyword evidence="4" id="KW-0645">Protease</keyword>
<evidence type="ECO:0000256" key="2">
    <source>
        <dbReference type="ARBA" id="ARBA00004496"/>
    </source>
</evidence>
<evidence type="ECO:0000313" key="15">
    <source>
        <dbReference type="Proteomes" id="UP000189580"/>
    </source>
</evidence>
<organism evidence="14 15">
    <name type="scientific">Sugiyamaella lignohabitans</name>
    <dbReference type="NCBI Taxonomy" id="796027"/>
    <lineage>
        <taxon>Eukaryota</taxon>
        <taxon>Fungi</taxon>
        <taxon>Dikarya</taxon>
        <taxon>Ascomycota</taxon>
        <taxon>Saccharomycotina</taxon>
        <taxon>Dipodascomycetes</taxon>
        <taxon>Dipodascales</taxon>
        <taxon>Trichomonascaceae</taxon>
        <taxon>Sugiyamaella</taxon>
    </lineage>
</organism>
<comment type="catalytic activity">
    <reaction evidence="1 11">
        <text>Thiol-dependent hydrolysis of ester, thioester, amide, peptide and isopeptide bonds formed by the C-terminal Gly of ubiquitin (a 76-residue protein attached to proteins as an intracellular targeting signal).</text>
        <dbReference type="EC" id="3.4.19.12"/>
    </reaction>
</comment>
<dbReference type="PROSITE" id="PS50802">
    <property type="entry name" value="OTU"/>
    <property type="match status" value="1"/>
</dbReference>
<protein>
    <recommendedName>
        <fullName evidence="11">Ubiquitin thioesterase OTU</fullName>
        <ecNumber evidence="11">3.4.19.12</ecNumber>
    </recommendedName>
</protein>
<evidence type="ECO:0000313" key="14">
    <source>
        <dbReference type="EMBL" id="ANB11400.1"/>
    </source>
</evidence>
<dbReference type="Pfam" id="PF24560">
    <property type="entry name" value="zf-C2H2_OTU1_C"/>
    <property type="match status" value="1"/>
</dbReference>
<dbReference type="InterPro" id="IPR003323">
    <property type="entry name" value="OTU_dom"/>
</dbReference>
<dbReference type="Pfam" id="PF21403">
    <property type="entry name" value="OTU1_UBXL"/>
    <property type="match status" value="1"/>
</dbReference>
<sequence>MRLKVRLESGAQVLSLTTKPDADLTVQDLLDSLKELAPSVSEIRAGYPPKPIDLQSESGVQATLFSVGIKNGEQLVVNTSTGSGSVSQAPPSSHPGTASVASSSTTRNSNKKSEVDNRDPDRLTVPIGNGSYLRLRVMEDDNSCMFRAVGYAFMRSLDSMFELRNIVAEAIRNDPFEYNDAILGRKSTEYINWILQQNSWGGAIELDILSKHFDVTICSLDVSTGRVDHFNPGKGQFIIVIYSGIHYDTVAMSPFVEDQGTDELDTTVFTADEEGARVLDALSILGARLKELHYYTDTAGFSLRCKVCNTVVKGEKGATKHAESTGHVDFGEV</sequence>
<dbReference type="GO" id="GO:0004843">
    <property type="term" value="F:cysteine-type deubiquitinase activity"/>
    <property type="evidence" value="ECO:0007669"/>
    <property type="project" value="UniProtKB-UniRule"/>
</dbReference>
<keyword evidence="15" id="KW-1185">Reference proteome</keyword>
<dbReference type="InterPro" id="IPR038765">
    <property type="entry name" value="Papain-like_cys_pep_sf"/>
</dbReference>
<comment type="subcellular location">
    <subcellularLocation>
        <location evidence="2 11">Cytoplasm</location>
    </subcellularLocation>
</comment>
<keyword evidence="7 11" id="KW-0833">Ubl conjugation pathway</keyword>
<keyword evidence="6" id="KW-0863">Zinc-finger</keyword>
<name>A0A167C9L1_9ASCO</name>
<dbReference type="SUPFAM" id="SSF54001">
    <property type="entry name" value="Cysteine proteinases"/>
    <property type="match status" value="1"/>
</dbReference>
<dbReference type="GO" id="GO:0005829">
    <property type="term" value="C:cytosol"/>
    <property type="evidence" value="ECO:0007669"/>
    <property type="project" value="TreeGrafter"/>
</dbReference>
<feature type="compositionally biased region" description="Polar residues" evidence="12">
    <location>
        <begin position="88"/>
        <end position="101"/>
    </location>
</feature>
<dbReference type="GO" id="GO:0008270">
    <property type="term" value="F:zinc ion binding"/>
    <property type="evidence" value="ECO:0007669"/>
    <property type="project" value="UniProtKB-KW"/>
</dbReference>
<dbReference type="Gene3D" id="3.10.20.90">
    <property type="entry name" value="Phosphatidylinositol 3-kinase Catalytic Subunit, Chain A, domain 1"/>
    <property type="match status" value="1"/>
</dbReference>
<gene>
    <name evidence="14" type="primary">OTU1</name>
    <name evidence="14" type="ORF">AWJ20_4209</name>
</gene>
<keyword evidence="5" id="KW-0479">Metal-binding</keyword>
<dbReference type="EC" id="3.4.19.12" evidence="11"/>
<accession>A0A167C9L1</accession>
<dbReference type="KEGG" id="slb:AWJ20_4209"/>
<evidence type="ECO:0000259" key="13">
    <source>
        <dbReference type="PROSITE" id="PS50802"/>
    </source>
</evidence>
<evidence type="ECO:0000256" key="9">
    <source>
        <dbReference type="ARBA" id="ARBA00022807"/>
    </source>
</evidence>
<evidence type="ECO:0000256" key="11">
    <source>
        <dbReference type="RuleBase" id="RU367104"/>
    </source>
</evidence>
<dbReference type="AlphaFoldDB" id="A0A167C9L1"/>
<dbReference type="InterPro" id="IPR048857">
    <property type="entry name" value="OTU1_Ubl"/>
</dbReference>
<evidence type="ECO:0000256" key="10">
    <source>
        <dbReference type="ARBA" id="ARBA00022833"/>
    </source>
</evidence>
<dbReference type="Pfam" id="PF02338">
    <property type="entry name" value="OTU"/>
    <property type="match status" value="1"/>
</dbReference>
<evidence type="ECO:0000256" key="5">
    <source>
        <dbReference type="ARBA" id="ARBA00022723"/>
    </source>
</evidence>
<proteinExistence type="predicted"/>
<keyword evidence="9 11" id="KW-0788">Thiol protease</keyword>
<evidence type="ECO:0000256" key="6">
    <source>
        <dbReference type="ARBA" id="ARBA00022771"/>
    </source>
</evidence>
<dbReference type="CDD" id="cd17059">
    <property type="entry name" value="Ubl_OTU1"/>
    <property type="match status" value="1"/>
</dbReference>
<dbReference type="GeneID" id="30036316"/>
<dbReference type="CDD" id="cd22745">
    <property type="entry name" value="OTU_OTU1"/>
    <property type="match status" value="1"/>
</dbReference>
<feature type="domain" description="OTU" evidence="13">
    <location>
        <begin position="133"/>
        <end position="253"/>
    </location>
</feature>
<dbReference type="GO" id="GO:0036503">
    <property type="term" value="P:ERAD pathway"/>
    <property type="evidence" value="ECO:0007669"/>
    <property type="project" value="TreeGrafter"/>
</dbReference>
<comment type="function">
    <text evidence="11">Hydrolase that can remove conjugated ubiquitin from proteins and may therefore play an important regulatory role at the level of protein turnover by preventing degradation.</text>
</comment>
<evidence type="ECO:0000256" key="1">
    <source>
        <dbReference type="ARBA" id="ARBA00000707"/>
    </source>
</evidence>
<dbReference type="Gene3D" id="3.90.70.80">
    <property type="match status" value="1"/>
</dbReference>
<reference evidence="14 15" key="1">
    <citation type="submission" date="2016-02" db="EMBL/GenBank/DDBJ databases">
        <title>Complete genome sequence and transcriptome regulation of the pentose utilising yeast Sugiyamaella lignohabitans.</title>
        <authorList>
            <person name="Bellasio M."/>
            <person name="Peymann A."/>
            <person name="Valli M."/>
            <person name="Sipitzky M."/>
            <person name="Graf A."/>
            <person name="Sauer M."/>
            <person name="Marx H."/>
            <person name="Mattanovich D."/>
        </authorList>
    </citation>
    <scope>NUCLEOTIDE SEQUENCE [LARGE SCALE GENOMIC DNA]</scope>
    <source>
        <strain evidence="14 15">CBS 10342</strain>
    </source>
</reference>
<dbReference type="FunFam" id="3.90.70.80:FF:000016">
    <property type="entry name" value="Putative ubiquitin thioesterase otu1"/>
    <property type="match status" value="1"/>
</dbReference>
<keyword evidence="10" id="KW-0862">Zinc</keyword>
<dbReference type="Proteomes" id="UP000189580">
    <property type="component" value="Chromosome c"/>
</dbReference>
<dbReference type="PANTHER" id="PTHR13312">
    <property type="entry name" value="HIV-INDUCED PROTEIN-7-LIKE PROTEASE"/>
    <property type="match status" value="1"/>
</dbReference>
<dbReference type="RefSeq" id="XP_018733877.1">
    <property type="nucleotide sequence ID" value="XM_018881271.1"/>
</dbReference>
<dbReference type="InterPro" id="IPR057766">
    <property type="entry name" value="Znf-C2H2_OTU1-like_C"/>
</dbReference>
<dbReference type="EMBL" id="CP014500">
    <property type="protein sequence ID" value="ANB11400.1"/>
    <property type="molecule type" value="Genomic_DNA"/>
</dbReference>
<dbReference type="GO" id="GO:0030968">
    <property type="term" value="P:endoplasmic reticulum unfolded protein response"/>
    <property type="evidence" value="ECO:0007669"/>
    <property type="project" value="TreeGrafter"/>
</dbReference>